<dbReference type="SUPFAM" id="SSF47240">
    <property type="entry name" value="Ferritin-like"/>
    <property type="match status" value="1"/>
</dbReference>
<dbReference type="CDD" id="cd00657">
    <property type="entry name" value="Ferritin_like"/>
    <property type="match status" value="1"/>
</dbReference>
<evidence type="ECO:0000313" key="4">
    <source>
        <dbReference type="Proteomes" id="UP000245754"/>
    </source>
</evidence>
<dbReference type="InterPro" id="IPR009078">
    <property type="entry name" value="Ferritin-like_SF"/>
</dbReference>
<keyword evidence="4" id="KW-1185">Reference proteome</keyword>
<protein>
    <submittedName>
        <fullName evidence="3">Ferritin-like protein</fullName>
    </submittedName>
</protein>
<organism evidence="3 4">
    <name type="scientific">Cupriavidus plantarum</name>
    <dbReference type="NCBI Taxonomy" id="942865"/>
    <lineage>
        <taxon>Bacteria</taxon>
        <taxon>Pseudomonadati</taxon>
        <taxon>Pseudomonadota</taxon>
        <taxon>Betaproteobacteria</taxon>
        <taxon>Burkholderiales</taxon>
        <taxon>Burkholderiaceae</taxon>
        <taxon>Cupriavidus</taxon>
    </lineage>
</organism>
<feature type="region of interest" description="Disordered" evidence="1">
    <location>
        <begin position="1"/>
        <end position="46"/>
    </location>
</feature>
<dbReference type="AlphaFoldDB" id="A0A316EZ72"/>
<dbReference type="InterPro" id="IPR008331">
    <property type="entry name" value="Ferritin_DPS_dom"/>
</dbReference>
<reference evidence="3 4" key="1">
    <citation type="submission" date="2018-05" db="EMBL/GenBank/DDBJ databases">
        <title>Genomic Encyclopedia of Type Strains, Phase IV (KMG-V): Genome sequencing to study the core and pangenomes of soil and plant-associated prokaryotes.</title>
        <authorList>
            <person name="Whitman W."/>
        </authorList>
    </citation>
    <scope>NUCLEOTIDE SEQUENCE [LARGE SCALE GENOMIC DNA]</scope>
    <source>
        <strain evidence="3 4">SLV-132</strain>
    </source>
</reference>
<proteinExistence type="predicted"/>
<sequence>MESETKLGMNRTGAQMAPLSAPDMLAYARERGTDSPSPDAPSPTNLTDVQIRTTAALESQRVGSIPPPGTIKGLVSTTLDKVKGTRPEVLIDKLGERAAFERGGTRLYDAMLIKCSAAITPVSGMLEGLQRIRDEEAAHFLLISEAIESLGADPTAMTPCADIVGVQAMGLIQTITDPRTTVPQCLNALLTAELVDNAGWELLITLARKSGHEQLATRFETALAEEQQHMTMVKTWLQDAVLLEAT</sequence>
<comment type="caution">
    <text evidence="3">The sequence shown here is derived from an EMBL/GenBank/DDBJ whole genome shotgun (WGS) entry which is preliminary data.</text>
</comment>
<evidence type="ECO:0000313" key="3">
    <source>
        <dbReference type="EMBL" id="PWK37175.1"/>
    </source>
</evidence>
<dbReference type="Proteomes" id="UP000245754">
    <property type="component" value="Unassembled WGS sequence"/>
</dbReference>
<dbReference type="EMBL" id="QGGT01000001">
    <property type="protein sequence ID" value="PWK37175.1"/>
    <property type="molecule type" value="Genomic_DNA"/>
</dbReference>
<accession>A0A316EZ72</accession>
<dbReference type="GO" id="GO:0008199">
    <property type="term" value="F:ferric iron binding"/>
    <property type="evidence" value="ECO:0007669"/>
    <property type="project" value="InterPro"/>
</dbReference>
<name>A0A316EZ72_9BURK</name>
<dbReference type="RefSeq" id="WP_109580931.1">
    <property type="nucleotide sequence ID" value="NZ_QGGT01000001.1"/>
</dbReference>
<evidence type="ECO:0000256" key="1">
    <source>
        <dbReference type="SAM" id="MobiDB-lite"/>
    </source>
</evidence>
<dbReference type="InterPro" id="IPR012347">
    <property type="entry name" value="Ferritin-like"/>
</dbReference>
<feature type="domain" description="Ferritin/DPS" evidence="2">
    <location>
        <begin position="129"/>
        <end position="239"/>
    </location>
</feature>
<evidence type="ECO:0000259" key="2">
    <source>
        <dbReference type="Pfam" id="PF00210"/>
    </source>
</evidence>
<gene>
    <name evidence="3" type="ORF">C7419_1011057</name>
</gene>
<dbReference type="Gene3D" id="1.20.1260.10">
    <property type="match status" value="1"/>
</dbReference>
<dbReference type="Pfam" id="PF00210">
    <property type="entry name" value="Ferritin"/>
    <property type="match status" value="1"/>
</dbReference>